<dbReference type="Pfam" id="PF00933">
    <property type="entry name" value="Glyco_hydro_3"/>
    <property type="match status" value="1"/>
</dbReference>
<dbReference type="SMART" id="SM00758">
    <property type="entry name" value="PA14"/>
    <property type="match status" value="1"/>
</dbReference>
<comment type="similarity">
    <text evidence="3 10">Belongs to the glycosyl hydrolase 3 family.</text>
</comment>
<dbReference type="Gene3D" id="3.40.50.1700">
    <property type="entry name" value="Glycoside hydrolase family 3 C-terminal domain"/>
    <property type="match status" value="1"/>
</dbReference>
<dbReference type="OrthoDB" id="47059at2759"/>
<dbReference type="GO" id="GO:0030245">
    <property type="term" value="P:cellulose catabolic process"/>
    <property type="evidence" value="ECO:0007669"/>
    <property type="project" value="UniProtKB-UniPathway"/>
</dbReference>
<accession>A0A084B8Z7</accession>
<reference evidence="13 14" key="1">
    <citation type="journal article" date="2014" name="BMC Genomics">
        <title>Comparative genome sequencing reveals chemotype-specific gene clusters in the toxigenic black mold Stachybotrys.</title>
        <authorList>
            <person name="Semeiks J."/>
            <person name="Borek D."/>
            <person name="Otwinowski Z."/>
            <person name="Grishin N.V."/>
        </authorList>
    </citation>
    <scope>NUCLEOTIDE SEQUENCE [LARGE SCALE GENOMIC DNA]</scope>
    <source>
        <strain evidence="14">CBS 109288 / IBT 7711</strain>
    </source>
</reference>
<protein>
    <recommendedName>
        <fullName evidence="4 10">beta-glucosidase</fullName>
        <ecNumber evidence="4 10">3.2.1.21</ecNumber>
    </recommendedName>
</protein>
<dbReference type="SMART" id="SM01217">
    <property type="entry name" value="Fn3_like"/>
    <property type="match status" value="1"/>
</dbReference>
<evidence type="ECO:0000256" key="3">
    <source>
        <dbReference type="ARBA" id="ARBA00005336"/>
    </source>
</evidence>
<evidence type="ECO:0000256" key="1">
    <source>
        <dbReference type="ARBA" id="ARBA00000448"/>
    </source>
</evidence>
<keyword evidence="7 10" id="KW-0119">Carbohydrate metabolism</keyword>
<feature type="region of interest" description="Disordered" evidence="11">
    <location>
        <begin position="1"/>
        <end position="26"/>
    </location>
</feature>
<evidence type="ECO:0000313" key="13">
    <source>
        <dbReference type="EMBL" id="KEY74026.1"/>
    </source>
</evidence>
<evidence type="ECO:0000313" key="14">
    <source>
        <dbReference type="Proteomes" id="UP000028045"/>
    </source>
</evidence>
<dbReference type="InterPro" id="IPR019800">
    <property type="entry name" value="Glyco_hydro_3_AS"/>
</dbReference>
<evidence type="ECO:0000256" key="10">
    <source>
        <dbReference type="RuleBase" id="RU361161"/>
    </source>
</evidence>
<dbReference type="PANTHER" id="PTHR42715:SF3">
    <property type="entry name" value="BETA-GLUCOSIDASE B-RELATED"/>
    <property type="match status" value="1"/>
</dbReference>
<dbReference type="InterPro" id="IPR036881">
    <property type="entry name" value="Glyco_hydro_3_C_sf"/>
</dbReference>
<dbReference type="EC" id="3.2.1.21" evidence="4 10"/>
<comment type="catalytic activity">
    <reaction evidence="1 10">
        <text>Hydrolysis of terminal, non-reducing beta-D-glucosyl residues with release of beta-D-glucose.</text>
        <dbReference type="EC" id="3.2.1.21"/>
    </reaction>
</comment>
<dbReference type="AlphaFoldDB" id="A0A084B8Z7"/>
<name>A0A084B8Z7_STACB</name>
<dbReference type="EMBL" id="KL647681">
    <property type="protein sequence ID" value="KEY74026.1"/>
    <property type="molecule type" value="Genomic_DNA"/>
</dbReference>
<dbReference type="InterPro" id="IPR001764">
    <property type="entry name" value="Glyco_hydro_3_N"/>
</dbReference>
<dbReference type="InterPro" id="IPR036962">
    <property type="entry name" value="Glyco_hydro_3_N_sf"/>
</dbReference>
<keyword evidence="5 10" id="KW-0378">Hydrolase</keyword>
<dbReference type="HOGENOM" id="CLU_004542_4_0_1"/>
<dbReference type="SUPFAM" id="SSF51445">
    <property type="entry name" value="(Trans)glycosidases"/>
    <property type="match status" value="1"/>
</dbReference>
<dbReference type="Proteomes" id="UP000028045">
    <property type="component" value="Unassembled WGS sequence"/>
</dbReference>
<keyword evidence="8 10" id="KW-0326">Glycosidase</keyword>
<evidence type="ECO:0000256" key="8">
    <source>
        <dbReference type="ARBA" id="ARBA00023295"/>
    </source>
</evidence>
<dbReference type="Pfam" id="PF14310">
    <property type="entry name" value="Fn3-like"/>
    <property type="match status" value="1"/>
</dbReference>
<sequence length="865" mass="95207">MDSDASPPNSTPNTELSPPNSPPQKIEVLDDARPIARKKLASLTLEEKVSLLTAADFWRTKAIPEKGIPAIKTTDGPNGARGGIFVGGTKAALFPCGISLAATWNKELLYEIGQHLADEVKARSANMLLAPTVCMHRHPLGGRNFESFSEDPLLTGKLSAQYIKGLQAKGIAAAIKHFVGNEQETHRLTIDSLVQERPLRELYLKPFEIAIREANPWAVMSSYNLINGVHADQNFHTMEDILRGEWKYDGTVISDWGGTNSSIEAVQAGCDIEFPYSTKWRLDKLVASVNEGRLDIKAVDRAAENVLTLVERLKGSDLSAELPEREDDRESTRQLIRTAGHEGLTLLKNEGGLLPICPKNTKVAVIGPNANRAIAGGGGSASLNPYYTTIPLESIRRVAEKEISFAQGCHIHKWLPVASKFCTEKSGKAGVNIDWFAGDKFQGEPVVVQRRTNTDLFLWDSAPLKQVGPHWSAVATTYLTPTTTGKHTISFMSVGPGKLYVDGKLTLDLWDWTEEGEAMFDGSVDYLVDVDMEAGKAIELKVEMTNELRPLAKQKQFGITHKYGGCRIGFKQEDKVDYVQEAVEAAKAADVAVVIVGVDAEWESEGYDRQTMDLPVDGSQDRLIEAVVKANPHTVVVNQSGSPVHMPWVDHVPAILQGWYQGQEAGNALADVLFGLQSPSGKLPMKATFPQRIEHTPAWNNWPGENLKVLYGEGLYIGYKHYERTRIAPLFPFGHGLSYTTFEYGRPEVSPKVLAPGGNINITMAVSNTGSRAGAEIVQVYVHDVKSRLPRPEKELVAFEKVYLEADETRHITISLDKYAVGYYDETIPGWIAEEGAFKILIGASSADIRRSATFQVKESFTWVF</sequence>
<evidence type="ECO:0000256" key="6">
    <source>
        <dbReference type="ARBA" id="ARBA00023180"/>
    </source>
</evidence>
<organism evidence="13 14">
    <name type="scientific">Stachybotrys chartarum (strain CBS 109288 / IBT 7711)</name>
    <name type="common">Toxic black mold</name>
    <name type="synonym">Stilbospora chartarum</name>
    <dbReference type="NCBI Taxonomy" id="1280523"/>
    <lineage>
        <taxon>Eukaryota</taxon>
        <taxon>Fungi</taxon>
        <taxon>Dikarya</taxon>
        <taxon>Ascomycota</taxon>
        <taxon>Pezizomycotina</taxon>
        <taxon>Sordariomycetes</taxon>
        <taxon>Hypocreomycetidae</taxon>
        <taxon>Hypocreales</taxon>
        <taxon>Stachybotryaceae</taxon>
        <taxon>Stachybotrys</taxon>
    </lineage>
</organism>
<feature type="domain" description="PA14" evidence="12">
    <location>
        <begin position="426"/>
        <end position="587"/>
    </location>
</feature>
<gene>
    <name evidence="13" type="ORF">S7711_02617</name>
</gene>
<keyword evidence="9 10" id="KW-0624">Polysaccharide degradation</keyword>
<feature type="compositionally biased region" description="Polar residues" evidence="11">
    <location>
        <begin position="1"/>
        <end position="18"/>
    </location>
</feature>
<dbReference type="UniPathway" id="UPA00696"/>
<evidence type="ECO:0000256" key="5">
    <source>
        <dbReference type="ARBA" id="ARBA00022801"/>
    </source>
</evidence>
<dbReference type="Pfam" id="PF01915">
    <property type="entry name" value="Glyco_hydro_3_C"/>
    <property type="match status" value="1"/>
</dbReference>
<comment type="pathway">
    <text evidence="2 10">Glycan metabolism; cellulose degradation.</text>
</comment>
<dbReference type="SUPFAM" id="SSF52279">
    <property type="entry name" value="Beta-D-glucan exohydrolase, C-terminal domain"/>
    <property type="match status" value="1"/>
</dbReference>
<dbReference type="Gene3D" id="2.60.40.10">
    <property type="entry name" value="Immunoglobulins"/>
    <property type="match status" value="1"/>
</dbReference>
<dbReference type="InterPro" id="IPR011658">
    <property type="entry name" value="PA14_dom"/>
</dbReference>
<evidence type="ECO:0000256" key="11">
    <source>
        <dbReference type="SAM" id="MobiDB-lite"/>
    </source>
</evidence>
<dbReference type="InterPro" id="IPR026891">
    <property type="entry name" value="Fn3-like"/>
</dbReference>
<dbReference type="Gene3D" id="2.60.120.260">
    <property type="entry name" value="Galactose-binding domain-like"/>
    <property type="match status" value="1"/>
</dbReference>
<dbReference type="GO" id="GO:0008422">
    <property type="term" value="F:beta-glucosidase activity"/>
    <property type="evidence" value="ECO:0007669"/>
    <property type="project" value="UniProtKB-EC"/>
</dbReference>
<keyword evidence="6" id="KW-0325">Glycoprotein</keyword>
<evidence type="ECO:0000256" key="7">
    <source>
        <dbReference type="ARBA" id="ARBA00023277"/>
    </source>
</evidence>
<evidence type="ECO:0000256" key="9">
    <source>
        <dbReference type="ARBA" id="ARBA00023326"/>
    </source>
</evidence>
<dbReference type="InterPro" id="IPR002772">
    <property type="entry name" value="Glyco_hydro_3_C"/>
</dbReference>
<dbReference type="FunFam" id="2.60.40.10:FF:000495">
    <property type="entry name" value="Periplasmic beta-glucosidase"/>
    <property type="match status" value="1"/>
</dbReference>
<keyword evidence="14" id="KW-1185">Reference proteome</keyword>
<dbReference type="PRINTS" id="PR00133">
    <property type="entry name" value="GLHYDRLASE3"/>
</dbReference>
<dbReference type="InterPro" id="IPR013783">
    <property type="entry name" value="Ig-like_fold"/>
</dbReference>
<dbReference type="PROSITE" id="PS00775">
    <property type="entry name" value="GLYCOSYL_HYDROL_F3"/>
    <property type="match status" value="1"/>
</dbReference>
<dbReference type="InterPro" id="IPR037524">
    <property type="entry name" value="PA14/GLEYA"/>
</dbReference>
<dbReference type="SUPFAM" id="SSF56988">
    <property type="entry name" value="Anthrax protective antigen"/>
    <property type="match status" value="1"/>
</dbReference>
<dbReference type="Pfam" id="PF07691">
    <property type="entry name" value="PA14"/>
    <property type="match status" value="1"/>
</dbReference>
<dbReference type="PANTHER" id="PTHR42715">
    <property type="entry name" value="BETA-GLUCOSIDASE"/>
    <property type="match status" value="1"/>
</dbReference>
<evidence type="ECO:0000259" key="12">
    <source>
        <dbReference type="PROSITE" id="PS51820"/>
    </source>
</evidence>
<dbReference type="PROSITE" id="PS51820">
    <property type="entry name" value="PA14"/>
    <property type="match status" value="1"/>
</dbReference>
<dbReference type="InterPro" id="IPR017853">
    <property type="entry name" value="GH"/>
</dbReference>
<proteinExistence type="inferred from homology"/>
<evidence type="ECO:0000256" key="2">
    <source>
        <dbReference type="ARBA" id="ARBA00004987"/>
    </source>
</evidence>
<dbReference type="FunFam" id="2.60.120.260:FF:000114">
    <property type="entry name" value="Glycoside hydrolase family 3 protein"/>
    <property type="match status" value="1"/>
</dbReference>
<dbReference type="Gene3D" id="3.20.20.300">
    <property type="entry name" value="Glycoside hydrolase, family 3, N-terminal domain"/>
    <property type="match status" value="1"/>
</dbReference>
<dbReference type="InterPro" id="IPR050288">
    <property type="entry name" value="Cellulose_deg_GH3"/>
</dbReference>
<evidence type="ECO:0000256" key="4">
    <source>
        <dbReference type="ARBA" id="ARBA00012744"/>
    </source>
</evidence>